<protein>
    <submittedName>
        <fullName evidence="2">Uncharacterized protein</fullName>
    </submittedName>
</protein>
<gene>
    <name evidence="2" type="ORF">BJ212DRAFT_1481959</name>
</gene>
<evidence type="ECO:0000313" key="3">
    <source>
        <dbReference type="Proteomes" id="UP000807769"/>
    </source>
</evidence>
<dbReference type="Proteomes" id="UP000807769">
    <property type="component" value="Unassembled WGS sequence"/>
</dbReference>
<dbReference type="RefSeq" id="XP_041192115.1">
    <property type="nucleotide sequence ID" value="XM_041340342.1"/>
</dbReference>
<organism evidence="2 3">
    <name type="scientific">Suillus subaureus</name>
    <dbReference type="NCBI Taxonomy" id="48587"/>
    <lineage>
        <taxon>Eukaryota</taxon>
        <taxon>Fungi</taxon>
        <taxon>Dikarya</taxon>
        <taxon>Basidiomycota</taxon>
        <taxon>Agaricomycotina</taxon>
        <taxon>Agaricomycetes</taxon>
        <taxon>Agaricomycetidae</taxon>
        <taxon>Boletales</taxon>
        <taxon>Suillineae</taxon>
        <taxon>Suillaceae</taxon>
        <taxon>Suillus</taxon>
    </lineage>
</organism>
<dbReference type="OrthoDB" id="2690879at2759"/>
<keyword evidence="3" id="KW-1185">Reference proteome</keyword>
<accession>A0A9P7JCP5</accession>
<evidence type="ECO:0000256" key="1">
    <source>
        <dbReference type="SAM" id="MobiDB-lite"/>
    </source>
</evidence>
<dbReference type="GeneID" id="64634358"/>
<dbReference type="AlphaFoldDB" id="A0A9P7JCP5"/>
<name>A0A9P7JCP5_9AGAM</name>
<comment type="caution">
    <text evidence="2">The sequence shown here is derived from an EMBL/GenBank/DDBJ whole genome shotgun (WGS) entry which is preliminary data.</text>
</comment>
<evidence type="ECO:0000313" key="2">
    <source>
        <dbReference type="EMBL" id="KAG1814779.1"/>
    </source>
</evidence>
<proteinExistence type="predicted"/>
<sequence length="117" mass="12459">MTVETKPQTLCMEPQASQDSDNEGSKVLDIESSVSKDSALSSRMDDFPEGGLAAWSTAFGSFLNGALKAKSRTTLFGVYEDFCTQYYLTNETSFAISSIGSFNAILGTSVSLIASSV</sequence>
<dbReference type="EMBL" id="JABBWG010000020">
    <property type="protein sequence ID" value="KAG1814779.1"/>
    <property type="molecule type" value="Genomic_DNA"/>
</dbReference>
<reference evidence="2" key="1">
    <citation type="journal article" date="2020" name="New Phytol.">
        <title>Comparative genomics reveals dynamic genome evolution in host specialist ectomycorrhizal fungi.</title>
        <authorList>
            <person name="Lofgren L.A."/>
            <person name="Nguyen N.H."/>
            <person name="Vilgalys R."/>
            <person name="Ruytinx J."/>
            <person name="Liao H.L."/>
            <person name="Branco S."/>
            <person name="Kuo A."/>
            <person name="LaButti K."/>
            <person name="Lipzen A."/>
            <person name="Andreopoulos W."/>
            <person name="Pangilinan J."/>
            <person name="Riley R."/>
            <person name="Hundley H."/>
            <person name="Na H."/>
            <person name="Barry K."/>
            <person name="Grigoriev I.V."/>
            <person name="Stajich J.E."/>
            <person name="Kennedy P.G."/>
        </authorList>
    </citation>
    <scope>NUCLEOTIDE SEQUENCE</scope>
    <source>
        <strain evidence="2">MN1</strain>
    </source>
</reference>
<feature type="region of interest" description="Disordered" evidence="1">
    <location>
        <begin position="1"/>
        <end position="28"/>
    </location>
</feature>